<keyword evidence="1" id="KW-0812">Transmembrane</keyword>
<dbReference type="InterPro" id="IPR002035">
    <property type="entry name" value="VWF_A"/>
</dbReference>
<dbReference type="SUPFAM" id="SSF53300">
    <property type="entry name" value="vWA-like"/>
    <property type="match status" value="1"/>
</dbReference>
<dbReference type="PANTHER" id="PTHR10579">
    <property type="entry name" value="CALCIUM-ACTIVATED CHLORIDE CHANNEL REGULATOR"/>
    <property type="match status" value="1"/>
</dbReference>
<accession>A0ABT1NBC1</accession>
<reference evidence="3 4" key="1">
    <citation type="submission" date="2021-10" db="EMBL/GenBank/DDBJ databases">
        <title>Lutispora strain m25 sp. nov., a thermophilic, non-spore-forming bacterium isolated from a lab-scale methanogenic bioreactor digesting anaerobic sludge.</title>
        <authorList>
            <person name="El Houari A."/>
            <person name="Mcdonald J."/>
        </authorList>
    </citation>
    <scope>NUCLEOTIDE SEQUENCE [LARGE SCALE GENOMIC DNA]</scope>
    <source>
        <strain evidence="4">m25</strain>
    </source>
</reference>
<dbReference type="RefSeq" id="WP_255226085.1">
    <property type="nucleotide sequence ID" value="NZ_JAJEKE010000002.1"/>
</dbReference>
<protein>
    <submittedName>
        <fullName evidence="3">VWA domain-containing protein</fullName>
    </submittedName>
</protein>
<dbReference type="Proteomes" id="UP001651880">
    <property type="component" value="Unassembled WGS sequence"/>
</dbReference>
<gene>
    <name evidence="3" type="ORF">LJD61_03275</name>
</gene>
<sequence>MLKINKRTKSIIVAIIILFQIASITNAYAPSAGPSKIDAVLVLDSSGSMKFSDPKGISIEAVKMFIDMCSIEGDKIGIIAYNDSIIAEKQLTEIKSSKDKQSLKDMAASIPRKSDTDIGLALRRAAEMLDKNRDDAHKPMIILLSDGRTDLGKSKRTLSQSEADKKEALRIAQYKGYPIYTIGLNVDGSVDKDELKSLSESTKAKDFITDRAEDLPQILSEIFADHLKLKIVSPGYFTGTGSFEDIKIPIPDSNVVEANISMLSQSPVELKLYDNNGKERDINSDGIYYATSSKYSMLKILNPEKGEWLLKVKGISGDKIKINLIFNYDIDIIMELDPGKDMHAGDSVNVSCHMSSGGQPVSDPEIYKSSKAKLIVTNIDKASDQEIDLKNEGLNFSGAYTFSEEGKYELKARIETESFFKESEAVIIDIQNRAPIILKDPGNQKVFLNRTKEIDLSKIFSDPDNDAMTYTVVNEKPDIAQASINGNFLNITGKEKGKTQFSITADDGKGENISLSFTLESAALLPYILLGVGGFLAIAFAIIGIPIIKRANKILPGQVMLEIKDDNTGKSAPPQYRRLDNYKGKVSLHHLLQLLPEYKETEKIIFEAGKNDSLILKNRSSCTIQKSGRIIDAGKGYQIRINDRIIINLENTSKSIALEYYL</sequence>
<dbReference type="InterPro" id="IPR036465">
    <property type="entry name" value="vWFA_dom_sf"/>
</dbReference>
<name>A0ABT1NBC1_9FIRM</name>
<feature type="transmembrane region" description="Helical" evidence="1">
    <location>
        <begin position="524"/>
        <end position="548"/>
    </location>
</feature>
<dbReference type="Pfam" id="PF00092">
    <property type="entry name" value="VWA"/>
    <property type="match status" value="1"/>
</dbReference>
<evidence type="ECO:0000313" key="3">
    <source>
        <dbReference type="EMBL" id="MCQ1528565.1"/>
    </source>
</evidence>
<dbReference type="PANTHER" id="PTHR10579:SF43">
    <property type="entry name" value="ZINC FINGER (C3HC4-TYPE RING FINGER) FAMILY PROTEIN"/>
    <property type="match status" value="1"/>
</dbReference>
<keyword evidence="1" id="KW-0472">Membrane</keyword>
<organism evidence="3 4">
    <name type="scientific">Lutispora saccharofermentans</name>
    <dbReference type="NCBI Taxonomy" id="3024236"/>
    <lineage>
        <taxon>Bacteria</taxon>
        <taxon>Bacillati</taxon>
        <taxon>Bacillota</taxon>
        <taxon>Clostridia</taxon>
        <taxon>Lutisporales</taxon>
        <taxon>Lutisporaceae</taxon>
        <taxon>Lutispora</taxon>
    </lineage>
</organism>
<dbReference type="InterPro" id="IPR051266">
    <property type="entry name" value="CLCR"/>
</dbReference>
<evidence type="ECO:0000313" key="4">
    <source>
        <dbReference type="Proteomes" id="UP001651880"/>
    </source>
</evidence>
<feature type="domain" description="VWFA" evidence="2">
    <location>
        <begin position="38"/>
        <end position="222"/>
    </location>
</feature>
<dbReference type="SMART" id="SM00327">
    <property type="entry name" value="VWA"/>
    <property type="match status" value="1"/>
</dbReference>
<dbReference type="EMBL" id="JAJEKE010000002">
    <property type="protein sequence ID" value="MCQ1528565.1"/>
    <property type="molecule type" value="Genomic_DNA"/>
</dbReference>
<proteinExistence type="predicted"/>
<keyword evidence="4" id="KW-1185">Reference proteome</keyword>
<evidence type="ECO:0000259" key="2">
    <source>
        <dbReference type="PROSITE" id="PS50234"/>
    </source>
</evidence>
<evidence type="ECO:0000256" key="1">
    <source>
        <dbReference type="SAM" id="Phobius"/>
    </source>
</evidence>
<keyword evidence="1" id="KW-1133">Transmembrane helix</keyword>
<dbReference type="Gene3D" id="3.40.50.410">
    <property type="entry name" value="von Willebrand factor, type A domain"/>
    <property type="match status" value="1"/>
</dbReference>
<comment type="caution">
    <text evidence="3">The sequence shown here is derived from an EMBL/GenBank/DDBJ whole genome shotgun (WGS) entry which is preliminary data.</text>
</comment>
<dbReference type="CDD" id="cd00198">
    <property type="entry name" value="vWFA"/>
    <property type="match status" value="1"/>
</dbReference>
<dbReference type="PROSITE" id="PS50234">
    <property type="entry name" value="VWFA"/>
    <property type="match status" value="1"/>
</dbReference>